<evidence type="ECO:0000256" key="1">
    <source>
        <dbReference type="ARBA" id="ARBA00001933"/>
    </source>
</evidence>
<name>A0A5P3A902_9RHOB</name>
<evidence type="ECO:0000256" key="4">
    <source>
        <dbReference type="RuleBase" id="RU003560"/>
    </source>
</evidence>
<dbReference type="PANTHER" id="PTHR43094">
    <property type="entry name" value="AMINOTRANSFERASE"/>
    <property type="match status" value="1"/>
</dbReference>
<dbReference type="GO" id="GO:0030170">
    <property type="term" value="F:pyridoxal phosphate binding"/>
    <property type="evidence" value="ECO:0007669"/>
    <property type="project" value="InterPro"/>
</dbReference>
<dbReference type="EC" id="2.6.1.62" evidence="5"/>
<dbReference type="Pfam" id="PF00202">
    <property type="entry name" value="Aminotran_3"/>
    <property type="match status" value="1"/>
</dbReference>
<dbReference type="InterPro" id="IPR005814">
    <property type="entry name" value="Aminotrans_3"/>
</dbReference>
<dbReference type="Proteomes" id="UP000325785">
    <property type="component" value="Chromosome"/>
</dbReference>
<dbReference type="InterPro" id="IPR015424">
    <property type="entry name" value="PyrdxlP-dep_Trfase"/>
</dbReference>
<dbReference type="PANTHER" id="PTHR43094:SF1">
    <property type="entry name" value="AMINOTRANSFERASE CLASS-III"/>
    <property type="match status" value="1"/>
</dbReference>
<dbReference type="EMBL" id="CP031598">
    <property type="protein sequence ID" value="QEW25183.1"/>
    <property type="molecule type" value="Genomic_DNA"/>
</dbReference>
<dbReference type="Gene3D" id="3.90.1150.10">
    <property type="entry name" value="Aspartate Aminotransferase, domain 1"/>
    <property type="match status" value="1"/>
</dbReference>
<dbReference type="CDD" id="cd00610">
    <property type="entry name" value="OAT_like"/>
    <property type="match status" value="1"/>
</dbReference>
<reference evidence="5 6" key="1">
    <citation type="submission" date="2018-08" db="EMBL/GenBank/DDBJ databases">
        <title>Genetic Globetrotter - A new plasmid hitch-hiking vast phylogenetic and geographic distances.</title>
        <authorList>
            <person name="Vollmers J."/>
            <person name="Petersen J."/>
        </authorList>
    </citation>
    <scope>NUCLEOTIDE SEQUENCE [LARGE SCALE GENOMIC DNA]</scope>
    <source>
        <strain evidence="5 6">DSM 26383</strain>
    </source>
</reference>
<dbReference type="PROSITE" id="PS00600">
    <property type="entry name" value="AA_TRANSFER_CLASS_3"/>
    <property type="match status" value="1"/>
</dbReference>
<accession>A0A5P3A902</accession>
<dbReference type="InterPro" id="IPR049704">
    <property type="entry name" value="Aminotrans_3_PPA_site"/>
</dbReference>
<evidence type="ECO:0000313" key="5">
    <source>
        <dbReference type="EMBL" id="QEW25183.1"/>
    </source>
</evidence>
<evidence type="ECO:0000256" key="3">
    <source>
        <dbReference type="ARBA" id="ARBA00022898"/>
    </source>
</evidence>
<dbReference type="SUPFAM" id="SSF53383">
    <property type="entry name" value="PLP-dependent transferases"/>
    <property type="match status" value="1"/>
</dbReference>
<dbReference type="InterPro" id="IPR015422">
    <property type="entry name" value="PyrdxlP-dep_Trfase_small"/>
</dbReference>
<comment type="cofactor">
    <cofactor evidence="1">
        <name>pyridoxal 5'-phosphate</name>
        <dbReference type="ChEBI" id="CHEBI:597326"/>
    </cofactor>
</comment>
<protein>
    <submittedName>
        <fullName evidence="5">Adenosylmethionine-8-amino-7-oxononanoate aminotransferase</fullName>
        <ecNumber evidence="5">2.6.1.62</ecNumber>
    </submittedName>
</protein>
<dbReference type="RefSeq" id="WP_201455589.1">
    <property type="nucleotide sequence ID" value="NZ_CP031598.1"/>
</dbReference>
<keyword evidence="3 4" id="KW-0663">Pyridoxal phosphate</keyword>
<comment type="similarity">
    <text evidence="2 4">Belongs to the class-III pyridoxal-phosphate-dependent aminotransferase family.</text>
</comment>
<dbReference type="PIRSF" id="PIRSF000521">
    <property type="entry name" value="Transaminase_4ab_Lys_Orn"/>
    <property type="match status" value="1"/>
</dbReference>
<keyword evidence="5" id="KW-0808">Transferase</keyword>
<gene>
    <name evidence="5" type="primary">bioA</name>
    <name evidence="5" type="ORF">RIdsm_00968</name>
</gene>
<dbReference type="KEGG" id="rid:RIdsm_00968"/>
<sequence>MSYPSKAIQRFYLPNGASSLPEVSHGDGIYLWDTNGARYMDASSGPVVNNIGHANKRVISAMTRQAGRVAYASRAHFENAPNRELAEKVTALAGDGFDQAYVVSGGSEAIEAAIKLAKQYVEAIGQSERSIVLARNPSYHGATLGAAAVTGDAMSRKLFADLMNPQPLVPTPFTYRVPDNFSSESHARHCAQALADEIERVGADKVLAFLMEPVGGLATGALVAPDIYYTEVRKICDRYGILLIFDEVMSGAGRTGAFLAAHHWPDCRPDIVVLAKGVAAGYTPLGIVLAPDQIVEPVANGGGFSHGHTYAANPLSCAVASEVISVLEEDELIANADVVGEFLKAGLWGVAEECPIIGDVRGKGLLMAVELVRDRETKSIFPADANVIGRTVAVGMEEGLALYARRTSGGVFGEWLMISPPLITSKSQAEELCDRLSRTLKRVSEEMVPYL</sequence>
<keyword evidence="5" id="KW-0032">Aminotransferase</keyword>
<dbReference type="InterPro" id="IPR015421">
    <property type="entry name" value="PyrdxlP-dep_Trfase_major"/>
</dbReference>
<dbReference type="GO" id="GO:0004015">
    <property type="term" value="F:adenosylmethionine-8-amino-7-oxononanoate transaminase activity"/>
    <property type="evidence" value="ECO:0007669"/>
    <property type="project" value="UniProtKB-EC"/>
</dbReference>
<dbReference type="Gene3D" id="3.40.640.10">
    <property type="entry name" value="Type I PLP-dependent aspartate aminotransferase-like (Major domain)"/>
    <property type="match status" value="1"/>
</dbReference>
<dbReference type="AlphaFoldDB" id="A0A5P3A902"/>
<proteinExistence type="inferred from homology"/>
<evidence type="ECO:0000313" key="6">
    <source>
        <dbReference type="Proteomes" id="UP000325785"/>
    </source>
</evidence>
<evidence type="ECO:0000256" key="2">
    <source>
        <dbReference type="ARBA" id="ARBA00008954"/>
    </source>
</evidence>
<organism evidence="5 6">
    <name type="scientific">Roseovarius indicus</name>
    <dbReference type="NCBI Taxonomy" id="540747"/>
    <lineage>
        <taxon>Bacteria</taxon>
        <taxon>Pseudomonadati</taxon>
        <taxon>Pseudomonadota</taxon>
        <taxon>Alphaproteobacteria</taxon>
        <taxon>Rhodobacterales</taxon>
        <taxon>Roseobacteraceae</taxon>
        <taxon>Roseovarius</taxon>
    </lineage>
</organism>